<evidence type="ECO:0000313" key="1">
    <source>
        <dbReference type="EMBL" id="GAE90815.1"/>
    </source>
</evidence>
<dbReference type="Pfam" id="PF19892">
    <property type="entry name" value="DUF6365"/>
    <property type="match status" value="1"/>
</dbReference>
<protein>
    <recommendedName>
        <fullName evidence="3">Glycosyltransferase</fullName>
    </recommendedName>
</protein>
<evidence type="ECO:0000313" key="2">
    <source>
        <dbReference type="Proteomes" id="UP000019109"/>
    </source>
</evidence>
<accession>W4VBM9</accession>
<gene>
    <name evidence="1" type="ORF">JCM21531_4457</name>
</gene>
<comment type="caution">
    <text evidence="1">The sequence shown here is derived from an EMBL/GenBank/DDBJ whole genome shotgun (WGS) entry which is preliminary data.</text>
</comment>
<organism evidence="1 2">
    <name type="scientific">Acetivibrio straminisolvens JCM 21531</name>
    <dbReference type="NCBI Taxonomy" id="1294263"/>
    <lineage>
        <taxon>Bacteria</taxon>
        <taxon>Bacillati</taxon>
        <taxon>Bacillota</taxon>
        <taxon>Clostridia</taxon>
        <taxon>Eubacteriales</taxon>
        <taxon>Oscillospiraceae</taxon>
        <taxon>Acetivibrio</taxon>
    </lineage>
</organism>
<dbReference type="InterPro" id="IPR045945">
    <property type="entry name" value="DUF6365"/>
</dbReference>
<dbReference type="Proteomes" id="UP000019109">
    <property type="component" value="Unassembled WGS sequence"/>
</dbReference>
<evidence type="ECO:0008006" key="3">
    <source>
        <dbReference type="Google" id="ProtNLM"/>
    </source>
</evidence>
<name>W4VBM9_9FIRM</name>
<reference evidence="1" key="1">
    <citation type="journal article" date="2014" name="Genome Announc.">
        <title>Draft Genome Sequence of Clostridium straminisolvens Strain JCM 21531T, Isolated from a Cellulose-Degrading Bacterial Community.</title>
        <authorList>
            <person name="Yuki M."/>
            <person name="Oshima K."/>
            <person name="Suda W."/>
            <person name="Sakamoto M."/>
            <person name="Kitamura K."/>
            <person name="Iida T."/>
            <person name="Hattori M."/>
            <person name="Ohkuma M."/>
        </authorList>
    </citation>
    <scope>NUCLEOTIDE SEQUENCE [LARGE SCALE GENOMIC DNA]</scope>
    <source>
        <strain evidence="1">JCM 21531</strain>
    </source>
</reference>
<dbReference type="AlphaFoldDB" id="W4VBM9"/>
<dbReference type="EMBL" id="BAVR01000095">
    <property type="protein sequence ID" value="GAE90815.1"/>
    <property type="molecule type" value="Genomic_DNA"/>
</dbReference>
<sequence>MDTYGFNAKTVSKVDITKFGFRLTPCPIANPLMKNENNKYYYPLLDEFLPYNQDIKIKHRKELNLPQNKRIILITSAVWQETYKAYPHVTNFVNAANKIYRNILTRIAQNNIVLYVGPKGFFEEGNIPSNIHFLGQLSPDVFEKYATASDLFITRNITSTTLAKLALSGIPSVMLKNSLFFTPKTKDKFKCPFKPTEQVEEILNNLEMCYPYRMYPVGWYTFLEPVIKDNPYINVVNEVELFDEERAVDTIWDILENRETVDRITENVARYRGMLDKLCTPSNILEQIGYDEANNCCL</sequence>
<proteinExistence type="predicted"/>
<dbReference type="SUPFAM" id="SSF53756">
    <property type="entry name" value="UDP-Glycosyltransferase/glycogen phosphorylase"/>
    <property type="match status" value="1"/>
</dbReference>
<keyword evidence="2" id="KW-1185">Reference proteome</keyword>